<dbReference type="GO" id="GO:0005524">
    <property type="term" value="F:ATP binding"/>
    <property type="evidence" value="ECO:0007669"/>
    <property type="project" value="UniProtKB-UniRule"/>
</dbReference>
<organism evidence="8 9">
    <name type="scientific">Helicobacter canis</name>
    <dbReference type="NCBI Taxonomy" id="29419"/>
    <lineage>
        <taxon>Bacteria</taxon>
        <taxon>Pseudomonadati</taxon>
        <taxon>Campylobacterota</taxon>
        <taxon>Epsilonproteobacteria</taxon>
        <taxon>Campylobacterales</taxon>
        <taxon>Helicobacteraceae</taxon>
        <taxon>Helicobacter</taxon>
    </lineage>
</organism>
<dbReference type="CDD" id="cd00464">
    <property type="entry name" value="SK"/>
    <property type="match status" value="1"/>
</dbReference>
<dbReference type="GO" id="GO:0000287">
    <property type="term" value="F:magnesium ion binding"/>
    <property type="evidence" value="ECO:0007669"/>
    <property type="project" value="UniProtKB-UniRule"/>
</dbReference>
<dbReference type="GO" id="GO:0009423">
    <property type="term" value="P:chorismate biosynthetic process"/>
    <property type="evidence" value="ECO:0007669"/>
    <property type="project" value="UniProtKB-UniRule"/>
</dbReference>
<comment type="catalytic activity">
    <reaction evidence="7">
        <text>shikimate + ATP = 3-phosphoshikimate + ADP + H(+)</text>
        <dbReference type="Rhea" id="RHEA:13121"/>
        <dbReference type="ChEBI" id="CHEBI:15378"/>
        <dbReference type="ChEBI" id="CHEBI:30616"/>
        <dbReference type="ChEBI" id="CHEBI:36208"/>
        <dbReference type="ChEBI" id="CHEBI:145989"/>
        <dbReference type="ChEBI" id="CHEBI:456216"/>
        <dbReference type="EC" id="2.7.1.71"/>
    </reaction>
</comment>
<keyword evidence="7" id="KW-0963">Cytoplasm</keyword>
<dbReference type="Proteomes" id="UP000254841">
    <property type="component" value="Unassembled WGS sequence"/>
</dbReference>
<keyword evidence="7" id="KW-0460">Magnesium</keyword>
<dbReference type="PANTHER" id="PTHR21087:SF16">
    <property type="entry name" value="SHIKIMATE KINASE 1, CHLOROPLASTIC"/>
    <property type="match status" value="1"/>
</dbReference>
<keyword evidence="2 7" id="KW-0808">Transferase</keyword>
<accession>A0A377J231</accession>
<dbReference type="Pfam" id="PF01202">
    <property type="entry name" value="SKI"/>
    <property type="match status" value="1"/>
</dbReference>
<dbReference type="InterPro" id="IPR031322">
    <property type="entry name" value="Shikimate/glucono_kinase"/>
</dbReference>
<dbReference type="EC" id="2.7.1.71" evidence="7"/>
<evidence type="ECO:0000256" key="5">
    <source>
        <dbReference type="ARBA" id="ARBA00022840"/>
    </source>
</evidence>
<dbReference type="RefSeq" id="WP_115010880.1">
    <property type="nucleotide sequence ID" value="NZ_UGHV01000001.1"/>
</dbReference>
<evidence type="ECO:0000313" key="9">
    <source>
        <dbReference type="Proteomes" id="UP000254841"/>
    </source>
</evidence>
<feature type="binding site" evidence="7">
    <location>
        <position position="149"/>
    </location>
    <ligand>
        <name>ATP</name>
        <dbReference type="ChEBI" id="CHEBI:30616"/>
    </ligand>
</feature>
<feature type="binding site" evidence="7">
    <location>
        <position position="116"/>
    </location>
    <ligand>
        <name>ATP</name>
        <dbReference type="ChEBI" id="CHEBI:30616"/>
    </ligand>
</feature>
<comment type="similarity">
    <text evidence="7">Belongs to the shikimate kinase family.</text>
</comment>
<keyword evidence="7" id="KW-0479">Metal-binding</keyword>
<evidence type="ECO:0000313" key="8">
    <source>
        <dbReference type="EMBL" id="STO96552.1"/>
    </source>
</evidence>
<dbReference type="HAMAP" id="MF_00109">
    <property type="entry name" value="Shikimate_kinase"/>
    <property type="match status" value="1"/>
</dbReference>
<evidence type="ECO:0000256" key="3">
    <source>
        <dbReference type="ARBA" id="ARBA00022741"/>
    </source>
</evidence>
<proteinExistence type="inferred from homology"/>
<evidence type="ECO:0000256" key="2">
    <source>
        <dbReference type="ARBA" id="ARBA00022679"/>
    </source>
</evidence>
<dbReference type="AlphaFoldDB" id="A0A377J231"/>
<comment type="subunit">
    <text evidence="7">Monomer.</text>
</comment>
<dbReference type="Gene3D" id="3.40.50.300">
    <property type="entry name" value="P-loop containing nucleotide triphosphate hydrolases"/>
    <property type="match status" value="1"/>
</dbReference>
<comment type="function">
    <text evidence="7">Catalyzes the specific phosphorylation of the 3-hydroxyl group of shikimic acid using ATP as a cosubstrate.</text>
</comment>
<dbReference type="PANTHER" id="PTHR21087">
    <property type="entry name" value="SHIKIMATE KINASE"/>
    <property type="match status" value="1"/>
</dbReference>
<dbReference type="InterPro" id="IPR027417">
    <property type="entry name" value="P-loop_NTPase"/>
</dbReference>
<dbReference type="GO" id="GO:0009073">
    <property type="term" value="P:aromatic amino acid family biosynthetic process"/>
    <property type="evidence" value="ECO:0007669"/>
    <property type="project" value="UniProtKB-KW"/>
</dbReference>
<protein>
    <recommendedName>
        <fullName evidence="7">Shikimate kinase</fullName>
        <shortName evidence="7">SK</shortName>
        <ecNumber evidence="7">2.7.1.71</ecNumber>
    </recommendedName>
</protein>
<reference evidence="8 9" key="1">
    <citation type="submission" date="2018-06" db="EMBL/GenBank/DDBJ databases">
        <authorList>
            <consortium name="Pathogen Informatics"/>
            <person name="Doyle S."/>
        </authorList>
    </citation>
    <scope>NUCLEOTIDE SEQUENCE [LARGE SCALE GENOMIC DNA]</scope>
    <source>
        <strain evidence="8 9">NCTC12410</strain>
    </source>
</reference>
<dbReference type="EMBL" id="UGHV01000001">
    <property type="protein sequence ID" value="STO96552.1"/>
    <property type="molecule type" value="Genomic_DNA"/>
</dbReference>
<name>A0A377J231_9HELI</name>
<dbReference type="GO" id="GO:0004765">
    <property type="term" value="F:shikimate kinase activity"/>
    <property type="evidence" value="ECO:0007669"/>
    <property type="project" value="UniProtKB-UniRule"/>
</dbReference>
<dbReference type="OrthoDB" id="9800332at2"/>
<dbReference type="GO" id="GO:0005829">
    <property type="term" value="C:cytosol"/>
    <property type="evidence" value="ECO:0007669"/>
    <property type="project" value="TreeGrafter"/>
</dbReference>
<comment type="pathway">
    <text evidence="7">Metabolic intermediate biosynthesis; chorismate biosynthesis; chorismate from D-erythrose 4-phosphate and phosphoenolpyruvate: step 5/7.</text>
</comment>
<keyword evidence="5 7" id="KW-0067">ATP-binding</keyword>
<feature type="binding site" evidence="7">
    <location>
        <begin position="11"/>
        <end position="16"/>
    </location>
    <ligand>
        <name>ATP</name>
        <dbReference type="ChEBI" id="CHEBI:30616"/>
    </ligand>
</feature>
<feature type="binding site" evidence="7">
    <location>
        <position position="80"/>
    </location>
    <ligand>
        <name>substrate</name>
    </ligand>
</feature>
<evidence type="ECO:0000256" key="4">
    <source>
        <dbReference type="ARBA" id="ARBA00022777"/>
    </source>
</evidence>
<keyword evidence="6 7" id="KW-0057">Aromatic amino acid biosynthesis</keyword>
<keyword evidence="4 7" id="KW-0418">Kinase</keyword>
<sequence length="171" mass="18897">MKNLVLIGFMGCGKSTLAVELSKICGRFVLDSDKVIEQSSGISVKEFFARFGEETFRKKEGEFVSWVESSVRGAIIATGGGMPIYHDLKSMGKVVFLSISFEAICARLSQQDYDSRPLFANLSQAKELFLARQESYKAQADIILDATSQDLAQRVLEQCALLPKATLDKNL</sequence>
<gene>
    <name evidence="7 8" type="primary">aroK</name>
    <name evidence="8" type="ORF">NCTC12410_00365</name>
</gene>
<evidence type="ECO:0000256" key="1">
    <source>
        <dbReference type="ARBA" id="ARBA00022605"/>
    </source>
</evidence>
<comment type="cofactor">
    <cofactor evidence="7">
        <name>Mg(2+)</name>
        <dbReference type="ChEBI" id="CHEBI:18420"/>
    </cofactor>
    <text evidence="7">Binds 1 Mg(2+) ion per subunit.</text>
</comment>
<evidence type="ECO:0000256" key="7">
    <source>
        <dbReference type="HAMAP-Rule" id="MF_00109"/>
    </source>
</evidence>
<dbReference type="InterPro" id="IPR000623">
    <property type="entry name" value="Shikimate_kinase/TSH1"/>
</dbReference>
<dbReference type="UniPathway" id="UPA00053">
    <property type="reaction ID" value="UER00088"/>
</dbReference>
<feature type="binding site" evidence="7">
    <location>
        <position position="132"/>
    </location>
    <ligand>
        <name>substrate</name>
    </ligand>
</feature>
<evidence type="ECO:0000256" key="6">
    <source>
        <dbReference type="ARBA" id="ARBA00023141"/>
    </source>
</evidence>
<keyword evidence="1 7" id="KW-0028">Amino-acid biosynthesis</keyword>
<dbReference type="SUPFAM" id="SSF52540">
    <property type="entry name" value="P-loop containing nucleoside triphosphate hydrolases"/>
    <property type="match status" value="1"/>
</dbReference>
<dbReference type="GO" id="GO:0008652">
    <property type="term" value="P:amino acid biosynthetic process"/>
    <property type="evidence" value="ECO:0007669"/>
    <property type="project" value="UniProtKB-KW"/>
</dbReference>
<feature type="binding site" evidence="7">
    <location>
        <position position="15"/>
    </location>
    <ligand>
        <name>Mg(2+)</name>
        <dbReference type="ChEBI" id="CHEBI:18420"/>
    </ligand>
</feature>
<dbReference type="PRINTS" id="PR01100">
    <property type="entry name" value="SHIKIMTKNASE"/>
</dbReference>
<keyword evidence="3 7" id="KW-0547">Nucleotide-binding</keyword>
<feature type="binding site" evidence="7">
    <location>
        <position position="57"/>
    </location>
    <ligand>
        <name>substrate</name>
    </ligand>
</feature>
<comment type="subcellular location">
    <subcellularLocation>
        <location evidence="7">Cytoplasm</location>
    </subcellularLocation>
</comment>
<feature type="binding site" evidence="7">
    <location>
        <position position="33"/>
    </location>
    <ligand>
        <name>substrate</name>
    </ligand>
</feature>